<dbReference type="Proteomes" id="UP000738359">
    <property type="component" value="Unassembled WGS sequence"/>
</dbReference>
<feature type="non-terminal residue" evidence="1">
    <location>
        <position position="94"/>
    </location>
</feature>
<gene>
    <name evidence="1" type="ORF">BGZ70_006818</name>
</gene>
<sequence length="94" mass="10829">MLARWSMILSEYDFEIQHIKGPANPADFLSRNLAQEEIIMDNDEHDLFVINHVLGGMDFALYLAIKYYLESLTYPAGATEADRKKLRNRAAGYF</sequence>
<keyword evidence="2" id="KW-1185">Reference proteome</keyword>
<dbReference type="EMBL" id="JAAAHY010003958">
    <property type="protein sequence ID" value="KAF9936118.1"/>
    <property type="molecule type" value="Genomic_DNA"/>
</dbReference>
<organism evidence="1 2">
    <name type="scientific">Mortierella alpina</name>
    <name type="common">Oleaginous fungus</name>
    <name type="synonym">Mortierella renispora</name>
    <dbReference type="NCBI Taxonomy" id="64518"/>
    <lineage>
        <taxon>Eukaryota</taxon>
        <taxon>Fungi</taxon>
        <taxon>Fungi incertae sedis</taxon>
        <taxon>Mucoromycota</taxon>
        <taxon>Mortierellomycotina</taxon>
        <taxon>Mortierellomycetes</taxon>
        <taxon>Mortierellales</taxon>
        <taxon>Mortierellaceae</taxon>
        <taxon>Mortierella</taxon>
    </lineage>
</organism>
<evidence type="ECO:0000313" key="2">
    <source>
        <dbReference type="Proteomes" id="UP000738359"/>
    </source>
</evidence>
<dbReference type="AlphaFoldDB" id="A0A9P6LS45"/>
<accession>A0A9P6LS45</accession>
<reference evidence="1" key="1">
    <citation type="journal article" date="2020" name="Fungal Divers.">
        <title>Resolving the Mortierellaceae phylogeny through synthesis of multi-gene phylogenetics and phylogenomics.</title>
        <authorList>
            <person name="Vandepol N."/>
            <person name="Liber J."/>
            <person name="Desiro A."/>
            <person name="Na H."/>
            <person name="Kennedy M."/>
            <person name="Barry K."/>
            <person name="Grigoriev I.V."/>
            <person name="Miller A.N."/>
            <person name="O'Donnell K."/>
            <person name="Stajich J.E."/>
            <person name="Bonito G."/>
        </authorList>
    </citation>
    <scope>NUCLEOTIDE SEQUENCE</scope>
    <source>
        <strain evidence="1">CK1249</strain>
    </source>
</reference>
<comment type="caution">
    <text evidence="1">The sequence shown here is derived from an EMBL/GenBank/DDBJ whole genome shotgun (WGS) entry which is preliminary data.</text>
</comment>
<protein>
    <submittedName>
        <fullName evidence="1">Uncharacterized protein</fullName>
    </submittedName>
</protein>
<proteinExistence type="predicted"/>
<name>A0A9P6LS45_MORAP</name>
<dbReference type="OrthoDB" id="2194935at2759"/>
<evidence type="ECO:0000313" key="1">
    <source>
        <dbReference type="EMBL" id="KAF9936118.1"/>
    </source>
</evidence>